<proteinExistence type="inferred from homology"/>
<evidence type="ECO:0000313" key="15">
    <source>
        <dbReference type="Proteomes" id="UP001449225"/>
    </source>
</evidence>
<comment type="function">
    <text evidence="10">Catalyzes the transfer of pyrophosphate from adenosine triphosphate (ATP) to 6-hydroxymethyl-7,8-dihydropterin, an enzymatic step in folate biosynthesis pathway.</text>
</comment>
<feature type="domain" description="7,8-dihydro-6-hydroxymethylpterin-pyrophosphokinase" evidence="13">
    <location>
        <begin position="91"/>
        <end position="102"/>
    </location>
</feature>
<dbReference type="RefSeq" id="WP_067987462.1">
    <property type="nucleotide sequence ID" value="NZ_JBBMRA010000018.1"/>
</dbReference>
<sequence>MKAKFRCFIGLGSNLDNPISQVSNALSELAALDHCTLITASSLYASAPVGPQDQPDFINAVAEIETDLPPEALLDQLQGLEQKHRRIRERHWGPRTLDLDILLYDQQIINTERLKVPHPYMHERSFVLYPLAEIDPNLTTPKGLPLSALLTACPMGSLIKI</sequence>
<keyword evidence="15" id="KW-1185">Reference proteome</keyword>
<evidence type="ECO:0000256" key="6">
    <source>
        <dbReference type="ARBA" id="ARBA00022741"/>
    </source>
</evidence>
<dbReference type="InterPro" id="IPR000550">
    <property type="entry name" value="Hppk"/>
</dbReference>
<keyword evidence="6" id="KW-0547">Nucleotide-binding</keyword>
<evidence type="ECO:0000256" key="11">
    <source>
        <dbReference type="ARBA" id="ARBA00029766"/>
    </source>
</evidence>
<dbReference type="EC" id="2.7.6.3" evidence="3"/>
<dbReference type="GO" id="GO:0003848">
    <property type="term" value="F:2-amino-4-hydroxy-6-hydroxymethyldihydropteridine diphosphokinase activity"/>
    <property type="evidence" value="ECO:0007669"/>
    <property type="project" value="UniProtKB-EC"/>
</dbReference>
<gene>
    <name evidence="14" type="primary">folK</name>
    <name evidence="14" type="ORF">WNY58_15115</name>
</gene>
<evidence type="ECO:0000256" key="5">
    <source>
        <dbReference type="ARBA" id="ARBA00022679"/>
    </source>
</evidence>
<evidence type="ECO:0000256" key="3">
    <source>
        <dbReference type="ARBA" id="ARBA00013253"/>
    </source>
</evidence>
<organism evidence="14 15">
    <name type="scientific">Neptuniibacter pectenicola</name>
    <dbReference type="NCBI Taxonomy" id="1806669"/>
    <lineage>
        <taxon>Bacteria</taxon>
        <taxon>Pseudomonadati</taxon>
        <taxon>Pseudomonadota</taxon>
        <taxon>Gammaproteobacteria</taxon>
        <taxon>Oceanospirillales</taxon>
        <taxon>Oceanospirillaceae</taxon>
        <taxon>Neptuniibacter</taxon>
    </lineage>
</organism>
<reference evidence="14 15" key="1">
    <citation type="submission" date="2024-03" db="EMBL/GenBank/DDBJ databases">
        <title>Community enrichment and isolation of bacterial strains for fucoidan degradation.</title>
        <authorList>
            <person name="Sichert A."/>
        </authorList>
    </citation>
    <scope>NUCLEOTIDE SEQUENCE [LARGE SCALE GENOMIC DNA]</scope>
    <source>
        <strain evidence="14 15">AS76</strain>
    </source>
</reference>
<dbReference type="NCBIfam" id="TIGR01498">
    <property type="entry name" value="folK"/>
    <property type="match status" value="1"/>
</dbReference>
<evidence type="ECO:0000256" key="12">
    <source>
        <dbReference type="ARBA" id="ARBA00033413"/>
    </source>
</evidence>
<comment type="similarity">
    <text evidence="2">Belongs to the HPPK family.</text>
</comment>
<evidence type="ECO:0000256" key="8">
    <source>
        <dbReference type="ARBA" id="ARBA00022840"/>
    </source>
</evidence>
<evidence type="ECO:0000256" key="1">
    <source>
        <dbReference type="ARBA" id="ARBA00005051"/>
    </source>
</evidence>
<evidence type="ECO:0000256" key="2">
    <source>
        <dbReference type="ARBA" id="ARBA00005810"/>
    </source>
</evidence>
<dbReference type="InterPro" id="IPR035907">
    <property type="entry name" value="Hppk_sf"/>
</dbReference>
<dbReference type="PANTHER" id="PTHR43071:SF1">
    <property type="entry name" value="2-AMINO-4-HYDROXY-6-HYDROXYMETHYLDIHYDROPTERIDINE PYROPHOSPHOKINASE"/>
    <property type="match status" value="1"/>
</dbReference>
<keyword evidence="7" id="KW-0418">Kinase</keyword>
<dbReference type="Gene3D" id="3.30.70.560">
    <property type="entry name" value="7,8-Dihydro-6-hydroxymethylpterin-pyrophosphokinase HPPK"/>
    <property type="match status" value="1"/>
</dbReference>
<evidence type="ECO:0000256" key="9">
    <source>
        <dbReference type="ARBA" id="ARBA00022909"/>
    </source>
</evidence>
<accession>A0ABU9TVI1</accession>
<keyword evidence="8" id="KW-0067">ATP-binding</keyword>
<evidence type="ECO:0000256" key="4">
    <source>
        <dbReference type="ARBA" id="ARBA00016218"/>
    </source>
</evidence>
<evidence type="ECO:0000256" key="7">
    <source>
        <dbReference type="ARBA" id="ARBA00022777"/>
    </source>
</evidence>
<keyword evidence="5 14" id="KW-0808">Transferase</keyword>
<dbReference type="PANTHER" id="PTHR43071">
    <property type="entry name" value="2-AMINO-4-HYDROXY-6-HYDROXYMETHYLDIHYDROPTERIDINE PYROPHOSPHOKINASE"/>
    <property type="match status" value="1"/>
</dbReference>
<keyword evidence="9" id="KW-0289">Folate biosynthesis</keyword>
<name>A0ABU9TVI1_9GAMM</name>
<dbReference type="EMBL" id="JBBMRA010000018">
    <property type="protein sequence ID" value="MEM5537718.1"/>
    <property type="molecule type" value="Genomic_DNA"/>
</dbReference>
<evidence type="ECO:0000256" key="10">
    <source>
        <dbReference type="ARBA" id="ARBA00029409"/>
    </source>
</evidence>
<comment type="caution">
    <text evidence="14">The sequence shown here is derived from an EMBL/GenBank/DDBJ whole genome shotgun (WGS) entry which is preliminary data.</text>
</comment>
<evidence type="ECO:0000313" key="14">
    <source>
        <dbReference type="EMBL" id="MEM5537718.1"/>
    </source>
</evidence>
<protein>
    <recommendedName>
        <fullName evidence="4">2-amino-4-hydroxy-6-hydroxymethyldihydropteridine pyrophosphokinase</fullName>
        <ecNumber evidence="3">2.7.6.3</ecNumber>
    </recommendedName>
    <alternativeName>
        <fullName evidence="11">6-hydroxymethyl-7,8-dihydropterin pyrophosphokinase</fullName>
    </alternativeName>
    <alternativeName>
        <fullName evidence="12">7,8-dihydro-6-hydroxymethylpterin-pyrophosphokinase</fullName>
    </alternativeName>
</protein>
<dbReference type="Pfam" id="PF01288">
    <property type="entry name" value="HPPK"/>
    <property type="match status" value="1"/>
</dbReference>
<comment type="pathway">
    <text evidence="1">Cofactor biosynthesis; tetrahydrofolate biosynthesis; 2-amino-4-hydroxy-6-hydroxymethyl-7,8-dihydropteridine diphosphate from 7,8-dihydroneopterin triphosphate: step 4/4.</text>
</comment>
<dbReference type="SUPFAM" id="SSF55083">
    <property type="entry name" value="6-hydroxymethyl-7,8-dihydropterin pyrophosphokinase, HPPK"/>
    <property type="match status" value="1"/>
</dbReference>
<dbReference type="Proteomes" id="UP001449225">
    <property type="component" value="Unassembled WGS sequence"/>
</dbReference>
<evidence type="ECO:0000259" key="13">
    <source>
        <dbReference type="PROSITE" id="PS00794"/>
    </source>
</evidence>
<dbReference type="CDD" id="cd00483">
    <property type="entry name" value="HPPK"/>
    <property type="match status" value="1"/>
</dbReference>
<dbReference type="PROSITE" id="PS00794">
    <property type="entry name" value="HPPK"/>
    <property type="match status" value="1"/>
</dbReference>